<dbReference type="PROSITE" id="PS50820">
    <property type="entry name" value="LCCL"/>
    <property type="match status" value="1"/>
</dbReference>
<dbReference type="STRING" id="37003.ENSKMAP00000011750"/>
<dbReference type="SUPFAM" id="SSF69848">
    <property type="entry name" value="LCCL domain"/>
    <property type="match status" value="1"/>
</dbReference>
<dbReference type="InterPro" id="IPR051957">
    <property type="entry name" value="CRISP-LCCL_domain"/>
</dbReference>
<feature type="domain" description="LCCL" evidence="1">
    <location>
        <begin position="29"/>
        <end position="81"/>
    </location>
</feature>
<sequence length="81" mass="8952">MDLNEIQSHHWIYKYDSRWPPQLEFGVCTADPVTCETRGSDLKRDEVLVLCPPGCAQLRLSVFGTGVYAAISSICGAAVHK</sequence>
<evidence type="ECO:0000313" key="3">
    <source>
        <dbReference type="Proteomes" id="UP000264800"/>
    </source>
</evidence>
<reference evidence="2" key="2">
    <citation type="submission" date="2025-09" db="UniProtKB">
        <authorList>
            <consortium name="Ensembl"/>
        </authorList>
    </citation>
    <scope>IDENTIFICATION</scope>
</reference>
<protein>
    <recommendedName>
        <fullName evidence="1">LCCL domain-containing protein</fullName>
    </recommendedName>
</protein>
<dbReference type="Ensembl" id="ENSKMAT00000011929.1">
    <property type="protein sequence ID" value="ENSKMAP00000011750.1"/>
    <property type="gene ID" value="ENSKMAG00000008846.1"/>
</dbReference>
<evidence type="ECO:0000259" key="1">
    <source>
        <dbReference type="PROSITE" id="PS50820"/>
    </source>
</evidence>
<dbReference type="Gene3D" id="2.170.130.20">
    <property type="entry name" value="LCCL-like domain"/>
    <property type="match status" value="1"/>
</dbReference>
<accession>A0A3Q3A734</accession>
<dbReference type="SMART" id="SM00603">
    <property type="entry name" value="LCCL"/>
    <property type="match status" value="1"/>
</dbReference>
<dbReference type="InterPro" id="IPR004043">
    <property type="entry name" value="LCCL"/>
</dbReference>
<proteinExistence type="predicted"/>
<reference evidence="2" key="1">
    <citation type="submission" date="2025-08" db="UniProtKB">
        <authorList>
            <consortium name="Ensembl"/>
        </authorList>
    </citation>
    <scope>IDENTIFICATION</scope>
</reference>
<dbReference type="OMA" id="CSQWRTS"/>
<dbReference type="PANTHER" id="PTHR31331:SF1">
    <property type="entry name" value="CYSTEINE RICH SECRETORY PROTEIN LCCL DOMAIN CONTAINING 2"/>
    <property type="match status" value="1"/>
</dbReference>
<dbReference type="Pfam" id="PF03815">
    <property type="entry name" value="LCCL"/>
    <property type="match status" value="1"/>
</dbReference>
<keyword evidence="3" id="KW-1185">Reference proteome</keyword>
<dbReference type="GeneTree" id="ENSGT00940000178078"/>
<name>A0A3Q3A734_KRYMA</name>
<dbReference type="PANTHER" id="PTHR31331">
    <property type="entry name" value="LCCL DOMAIN PROTEIN (AFU_ORTHOLOGUE AFUA_5G08630)"/>
    <property type="match status" value="1"/>
</dbReference>
<evidence type="ECO:0000313" key="2">
    <source>
        <dbReference type="Ensembl" id="ENSKMAP00000011750.1"/>
    </source>
</evidence>
<dbReference type="AlphaFoldDB" id="A0A3Q3A734"/>
<dbReference type="Proteomes" id="UP000264800">
    <property type="component" value="Unplaced"/>
</dbReference>
<organism evidence="2 3">
    <name type="scientific">Kryptolebias marmoratus</name>
    <name type="common">Mangrove killifish</name>
    <name type="synonym">Rivulus marmoratus</name>
    <dbReference type="NCBI Taxonomy" id="37003"/>
    <lineage>
        <taxon>Eukaryota</taxon>
        <taxon>Metazoa</taxon>
        <taxon>Chordata</taxon>
        <taxon>Craniata</taxon>
        <taxon>Vertebrata</taxon>
        <taxon>Euteleostomi</taxon>
        <taxon>Actinopterygii</taxon>
        <taxon>Neopterygii</taxon>
        <taxon>Teleostei</taxon>
        <taxon>Neoteleostei</taxon>
        <taxon>Acanthomorphata</taxon>
        <taxon>Ovalentaria</taxon>
        <taxon>Atherinomorphae</taxon>
        <taxon>Cyprinodontiformes</taxon>
        <taxon>Rivulidae</taxon>
        <taxon>Kryptolebias</taxon>
    </lineage>
</organism>
<dbReference type="InterPro" id="IPR036609">
    <property type="entry name" value="LCCL_sf"/>
</dbReference>